<proteinExistence type="predicted"/>
<comment type="caution">
    <text evidence="2">The sequence shown here is derived from an EMBL/GenBank/DDBJ whole genome shotgun (WGS) entry which is preliminary data.</text>
</comment>
<protein>
    <submittedName>
        <fullName evidence="2">Uncharacterized protein</fullName>
    </submittedName>
</protein>
<feature type="region of interest" description="Disordered" evidence="1">
    <location>
        <begin position="68"/>
        <end position="96"/>
    </location>
</feature>
<dbReference type="Proteomes" id="UP000321947">
    <property type="component" value="Unassembled WGS sequence"/>
</dbReference>
<dbReference type="EMBL" id="SSTE01000887">
    <property type="protein sequence ID" value="KAA0066528.1"/>
    <property type="molecule type" value="Genomic_DNA"/>
</dbReference>
<dbReference type="EMBL" id="SSTD01003649">
    <property type="protein sequence ID" value="TYK25914.1"/>
    <property type="molecule type" value="Genomic_DNA"/>
</dbReference>
<evidence type="ECO:0000313" key="5">
    <source>
        <dbReference type="Proteomes" id="UP000321947"/>
    </source>
</evidence>
<evidence type="ECO:0000256" key="1">
    <source>
        <dbReference type="SAM" id="MobiDB-lite"/>
    </source>
</evidence>
<gene>
    <name evidence="3" type="ORF">E5676_scaffold190G00020</name>
    <name evidence="2" type="ORF">E6C27_scaffold25G00840</name>
</gene>
<organism evidence="2 4">
    <name type="scientific">Cucumis melo var. makuwa</name>
    <name type="common">Oriental melon</name>
    <dbReference type="NCBI Taxonomy" id="1194695"/>
    <lineage>
        <taxon>Eukaryota</taxon>
        <taxon>Viridiplantae</taxon>
        <taxon>Streptophyta</taxon>
        <taxon>Embryophyta</taxon>
        <taxon>Tracheophyta</taxon>
        <taxon>Spermatophyta</taxon>
        <taxon>Magnoliopsida</taxon>
        <taxon>eudicotyledons</taxon>
        <taxon>Gunneridae</taxon>
        <taxon>Pentapetalae</taxon>
        <taxon>rosids</taxon>
        <taxon>fabids</taxon>
        <taxon>Cucurbitales</taxon>
        <taxon>Cucurbitaceae</taxon>
        <taxon>Benincaseae</taxon>
        <taxon>Cucumis</taxon>
    </lineage>
</organism>
<reference evidence="4 5" key="1">
    <citation type="submission" date="2019-08" db="EMBL/GenBank/DDBJ databases">
        <title>Draft genome sequences of two oriental melons (Cucumis melo L. var makuwa).</title>
        <authorList>
            <person name="Kwon S.-Y."/>
        </authorList>
    </citation>
    <scope>NUCLEOTIDE SEQUENCE [LARGE SCALE GENOMIC DNA]</scope>
    <source>
        <strain evidence="5">cv. Chang Bougi</strain>
        <strain evidence="4">cv. SW 3</strain>
        <tissue evidence="2">Leaf</tissue>
    </source>
</reference>
<dbReference type="AlphaFoldDB" id="A0A5A7VFM1"/>
<dbReference type="Proteomes" id="UP000321393">
    <property type="component" value="Unassembled WGS sequence"/>
</dbReference>
<evidence type="ECO:0000313" key="4">
    <source>
        <dbReference type="Proteomes" id="UP000321393"/>
    </source>
</evidence>
<evidence type="ECO:0000313" key="2">
    <source>
        <dbReference type="EMBL" id="KAA0066528.1"/>
    </source>
</evidence>
<evidence type="ECO:0000313" key="3">
    <source>
        <dbReference type="EMBL" id="TYK25914.1"/>
    </source>
</evidence>
<name>A0A5A7VFM1_CUCMM</name>
<accession>A0A5A7VFM1</accession>
<sequence>MEVKGEVRTAATVHCIIVIHKNKTKLKRLKIKQDDPSTFSDDAFNEKQEDGVGSPVLSLTRKEIVEDEVNDPLQKQQEINLEVDGKTHLPSSPKSA</sequence>